<evidence type="ECO:0000256" key="1">
    <source>
        <dbReference type="ARBA" id="ARBA00007316"/>
    </source>
</evidence>
<dbReference type="OrthoDB" id="9794577at2"/>
<protein>
    <recommendedName>
        <fullName evidence="2">non-specific protein-tyrosine kinase</fullName>
        <ecNumber evidence="2">2.7.10.2</ecNumber>
    </recommendedName>
</protein>
<dbReference type="InterPro" id="IPR005702">
    <property type="entry name" value="Wzc-like_C"/>
</dbReference>
<comment type="catalytic activity">
    <reaction evidence="8">
        <text>L-tyrosyl-[protein] + ATP = O-phospho-L-tyrosyl-[protein] + ADP + H(+)</text>
        <dbReference type="Rhea" id="RHEA:10596"/>
        <dbReference type="Rhea" id="RHEA-COMP:10136"/>
        <dbReference type="Rhea" id="RHEA-COMP:20101"/>
        <dbReference type="ChEBI" id="CHEBI:15378"/>
        <dbReference type="ChEBI" id="CHEBI:30616"/>
        <dbReference type="ChEBI" id="CHEBI:46858"/>
        <dbReference type="ChEBI" id="CHEBI:61978"/>
        <dbReference type="ChEBI" id="CHEBI:456216"/>
        <dbReference type="EC" id="2.7.10.2"/>
    </reaction>
</comment>
<reference evidence="10 11" key="1">
    <citation type="submission" date="2015-09" db="EMBL/GenBank/DDBJ databases">
        <authorList>
            <consortium name="Pathogen Informatics"/>
        </authorList>
    </citation>
    <scope>NUCLEOTIDE SEQUENCE [LARGE SCALE GENOMIC DNA]</scope>
    <source>
        <strain evidence="10 11">2789STDY5834855</strain>
    </source>
</reference>
<dbReference type="SUPFAM" id="SSF52540">
    <property type="entry name" value="P-loop containing nucleoside triphosphate hydrolases"/>
    <property type="match status" value="1"/>
</dbReference>
<proteinExistence type="inferred from homology"/>
<sequence>MFITKKMPKSLSAEAYRSLRTSIKFSSVDRPIKTLVVTSSIMGEGKSTVAGNIANILSQDGARVLMIDCDLRKPSMHYNFFVTNGEGLTDLLVGNSDLKSVMKKVDDSLFLITAGTVPPNPSEILGSHGMEKLLEELSVNFDYIVLDTPPVLPVTDALLLSAKADGTLIVVKSRVTKEKMVKETYDKLIDVRANVIGTVLNGCDKSIDNKYYGYYGDFKKHKEKKFKIKRK</sequence>
<name>A0A174E477_9CLOT</name>
<evidence type="ECO:0000256" key="5">
    <source>
        <dbReference type="ARBA" id="ARBA00022777"/>
    </source>
</evidence>
<organism evidence="10 11">
    <name type="scientific">Clostridium disporicum</name>
    <dbReference type="NCBI Taxonomy" id="84024"/>
    <lineage>
        <taxon>Bacteria</taxon>
        <taxon>Bacillati</taxon>
        <taxon>Bacillota</taxon>
        <taxon>Clostridia</taxon>
        <taxon>Eubacteriales</taxon>
        <taxon>Clostridiaceae</taxon>
        <taxon>Clostridium</taxon>
    </lineage>
</organism>
<comment type="similarity">
    <text evidence="1">Belongs to the CpsD/CapB family.</text>
</comment>
<dbReference type="GO" id="GO:0005524">
    <property type="term" value="F:ATP binding"/>
    <property type="evidence" value="ECO:0007669"/>
    <property type="project" value="UniProtKB-KW"/>
</dbReference>
<dbReference type="PANTHER" id="PTHR32309">
    <property type="entry name" value="TYROSINE-PROTEIN KINASE"/>
    <property type="match status" value="1"/>
</dbReference>
<dbReference type="GO" id="GO:0004715">
    <property type="term" value="F:non-membrane spanning protein tyrosine kinase activity"/>
    <property type="evidence" value="ECO:0007669"/>
    <property type="project" value="UniProtKB-EC"/>
</dbReference>
<dbReference type="PANTHER" id="PTHR32309:SF13">
    <property type="entry name" value="FERRIC ENTEROBACTIN TRANSPORT PROTEIN FEPE"/>
    <property type="match status" value="1"/>
</dbReference>
<dbReference type="RefSeq" id="WP_055275309.1">
    <property type="nucleotide sequence ID" value="NZ_CYYT01000014.1"/>
</dbReference>
<accession>A0A174E477</accession>
<dbReference type="CDD" id="cd05387">
    <property type="entry name" value="BY-kinase"/>
    <property type="match status" value="1"/>
</dbReference>
<dbReference type="InterPro" id="IPR027417">
    <property type="entry name" value="P-loop_NTPase"/>
</dbReference>
<keyword evidence="7" id="KW-0829">Tyrosine-protein kinase</keyword>
<dbReference type="EC" id="2.7.10.2" evidence="2"/>
<dbReference type="FunFam" id="3.40.50.300:FF:000527">
    <property type="entry name" value="Tyrosine-protein kinase etk"/>
    <property type="match status" value="1"/>
</dbReference>
<dbReference type="AlphaFoldDB" id="A0A174E477"/>
<keyword evidence="5" id="KW-0418">Kinase</keyword>
<dbReference type="Pfam" id="PF13614">
    <property type="entry name" value="AAA_31"/>
    <property type="match status" value="1"/>
</dbReference>
<feature type="domain" description="AAA" evidence="9">
    <location>
        <begin position="40"/>
        <end position="174"/>
    </location>
</feature>
<dbReference type="NCBIfam" id="TIGR01007">
    <property type="entry name" value="eps_fam"/>
    <property type="match status" value="1"/>
</dbReference>
<evidence type="ECO:0000256" key="7">
    <source>
        <dbReference type="ARBA" id="ARBA00023137"/>
    </source>
</evidence>
<gene>
    <name evidence="10" type="primary">ywqD_1</name>
    <name evidence="10" type="ORF">ERS852470_00541</name>
</gene>
<evidence type="ECO:0000313" key="11">
    <source>
        <dbReference type="Proteomes" id="UP000095558"/>
    </source>
</evidence>
<evidence type="ECO:0000256" key="4">
    <source>
        <dbReference type="ARBA" id="ARBA00022741"/>
    </source>
</evidence>
<evidence type="ECO:0000256" key="2">
    <source>
        <dbReference type="ARBA" id="ARBA00011903"/>
    </source>
</evidence>
<evidence type="ECO:0000256" key="8">
    <source>
        <dbReference type="ARBA" id="ARBA00051245"/>
    </source>
</evidence>
<dbReference type="GO" id="GO:0042802">
    <property type="term" value="F:identical protein binding"/>
    <property type="evidence" value="ECO:0007669"/>
    <property type="project" value="UniProtKB-ARBA"/>
</dbReference>
<evidence type="ECO:0000259" key="9">
    <source>
        <dbReference type="Pfam" id="PF13614"/>
    </source>
</evidence>
<keyword evidence="3 10" id="KW-0808">Transferase</keyword>
<evidence type="ECO:0000256" key="6">
    <source>
        <dbReference type="ARBA" id="ARBA00022840"/>
    </source>
</evidence>
<dbReference type="Gene3D" id="3.40.50.300">
    <property type="entry name" value="P-loop containing nucleotide triphosphate hydrolases"/>
    <property type="match status" value="1"/>
</dbReference>
<dbReference type="InterPro" id="IPR025669">
    <property type="entry name" value="AAA_dom"/>
</dbReference>
<evidence type="ECO:0000256" key="3">
    <source>
        <dbReference type="ARBA" id="ARBA00022679"/>
    </source>
</evidence>
<keyword evidence="6" id="KW-0067">ATP-binding</keyword>
<evidence type="ECO:0000313" key="10">
    <source>
        <dbReference type="EMBL" id="CUN70881.1"/>
    </source>
</evidence>
<dbReference type="InterPro" id="IPR050445">
    <property type="entry name" value="Bact_polysacc_biosynth/exp"/>
</dbReference>
<dbReference type="GO" id="GO:0005886">
    <property type="term" value="C:plasma membrane"/>
    <property type="evidence" value="ECO:0007669"/>
    <property type="project" value="TreeGrafter"/>
</dbReference>
<dbReference type="Proteomes" id="UP000095558">
    <property type="component" value="Unassembled WGS sequence"/>
</dbReference>
<keyword evidence="4" id="KW-0547">Nucleotide-binding</keyword>
<dbReference type="EMBL" id="CYZV01000004">
    <property type="protein sequence ID" value="CUN70881.1"/>
    <property type="molecule type" value="Genomic_DNA"/>
</dbReference>